<keyword evidence="1" id="KW-0812">Transmembrane</keyword>
<dbReference type="EMBL" id="KN817557">
    <property type="protein sequence ID" value="KJA21568.1"/>
    <property type="molecule type" value="Genomic_DNA"/>
</dbReference>
<feature type="transmembrane region" description="Helical" evidence="1">
    <location>
        <begin position="80"/>
        <end position="102"/>
    </location>
</feature>
<evidence type="ECO:0000313" key="3">
    <source>
        <dbReference type="Proteomes" id="UP000054270"/>
    </source>
</evidence>
<sequence>MRMEYSATNVVQSFIVDTVDGMLRIGGVRTGPELMVRACQSCDRVWESKNDAAFNRSNFVRRIGLRAQNRPDSERHKTKVGLAGLFQCFEFAGIAMHFYFFVGWVRTRPTAYKWLLLQKPIQPTSLVSNQIFLYHKLTAIGIHIQFQSLLRHHSSQ</sequence>
<proteinExistence type="predicted"/>
<name>A0A0D2MDG6_HYPSF</name>
<keyword evidence="1" id="KW-1133">Transmembrane helix</keyword>
<evidence type="ECO:0000313" key="2">
    <source>
        <dbReference type="EMBL" id="KJA21568.1"/>
    </source>
</evidence>
<accession>A0A0D2MDG6</accession>
<evidence type="ECO:0000256" key="1">
    <source>
        <dbReference type="SAM" id="Phobius"/>
    </source>
</evidence>
<protein>
    <submittedName>
        <fullName evidence="2">Uncharacterized protein</fullName>
    </submittedName>
</protein>
<keyword evidence="3" id="KW-1185">Reference proteome</keyword>
<reference evidence="3" key="1">
    <citation type="submission" date="2014-04" db="EMBL/GenBank/DDBJ databases">
        <title>Evolutionary Origins and Diversification of the Mycorrhizal Mutualists.</title>
        <authorList>
            <consortium name="DOE Joint Genome Institute"/>
            <consortium name="Mycorrhizal Genomics Consortium"/>
            <person name="Kohler A."/>
            <person name="Kuo A."/>
            <person name="Nagy L.G."/>
            <person name="Floudas D."/>
            <person name="Copeland A."/>
            <person name="Barry K.W."/>
            <person name="Cichocki N."/>
            <person name="Veneault-Fourrey C."/>
            <person name="LaButti K."/>
            <person name="Lindquist E.A."/>
            <person name="Lipzen A."/>
            <person name="Lundell T."/>
            <person name="Morin E."/>
            <person name="Murat C."/>
            <person name="Riley R."/>
            <person name="Ohm R."/>
            <person name="Sun H."/>
            <person name="Tunlid A."/>
            <person name="Henrissat B."/>
            <person name="Grigoriev I.V."/>
            <person name="Hibbett D.S."/>
            <person name="Martin F."/>
        </authorList>
    </citation>
    <scope>NUCLEOTIDE SEQUENCE [LARGE SCALE GENOMIC DNA]</scope>
    <source>
        <strain evidence="3">FD-334 SS-4</strain>
    </source>
</reference>
<organism evidence="2 3">
    <name type="scientific">Hypholoma sublateritium (strain FD-334 SS-4)</name>
    <dbReference type="NCBI Taxonomy" id="945553"/>
    <lineage>
        <taxon>Eukaryota</taxon>
        <taxon>Fungi</taxon>
        <taxon>Dikarya</taxon>
        <taxon>Basidiomycota</taxon>
        <taxon>Agaricomycotina</taxon>
        <taxon>Agaricomycetes</taxon>
        <taxon>Agaricomycetidae</taxon>
        <taxon>Agaricales</taxon>
        <taxon>Agaricineae</taxon>
        <taxon>Strophariaceae</taxon>
        <taxon>Hypholoma</taxon>
    </lineage>
</organism>
<dbReference type="Proteomes" id="UP000054270">
    <property type="component" value="Unassembled WGS sequence"/>
</dbReference>
<keyword evidence="1" id="KW-0472">Membrane</keyword>
<dbReference type="AlphaFoldDB" id="A0A0D2MDG6"/>
<gene>
    <name evidence="2" type="ORF">HYPSUDRAFT_726122</name>
</gene>